<dbReference type="InterPro" id="IPR007730">
    <property type="entry name" value="SPOR-like_dom"/>
</dbReference>
<dbReference type="InterPro" id="IPR036680">
    <property type="entry name" value="SPOR-like_sf"/>
</dbReference>
<dbReference type="Pfam" id="PF13432">
    <property type="entry name" value="TPR_16"/>
    <property type="match status" value="1"/>
</dbReference>
<dbReference type="InterPro" id="IPR019734">
    <property type="entry name" value="TPR_rpt"/>
</dbReference>
<accession>A0ABT8ZUI8</accession>
<keyword evidence="2" id="KW-0732">Signal</keyword>
<evidence type="ECO:0000256" key="1">
    <source>
        <dbReference type="PROSITE-ProRule" id="PRU00339"/>
    </source>
</evidence>
<dbReference type="Gene3D" id="3.30.70.1070">
    <property type="entry name" value="Sporulation related repeat"/>
    <property type="match status" value="1"/>
</dbReference>
<feature type="domain" description="SPOR" evidence="3">
    <location>
        <begin position="322"/>
        <end position="400"/>
    </location>
</feature>
<sequence>MSVTALLLGGAVVSGAFAGDRDQSQGDRNASVEAAIARSMLTDGNTNGAVQHAESAVAAAPKLAAYRMTLGQAYLKAGRFASARDAFNDTLALDGNNAKAALNLSLALIATGDWHGARKVLDGHADIIPIADRGLAIALAGDPSAAVDLLIPAVRSPDATSKTRQNLALSLALAGRWADAKTIIAVDLSPADVDQRIQEWALFAKPNGASDQVAKLLGVKPVADNGQPVALALNAAAPVAVAEAAPAPVVAATEAPAAAAPAPVAVAAVAPSLNTGIQFGPRQEVVQPLPAKAQKAQKVALIKAAAASYKTAAPAQPQQQPAKGNFFVQVGAYDNAGVARDAWGRASRRFAGFSAYKPQGMSFATKSGNFYRLSVGGFTRPEAVKLCLSYRATGGKCFVRAGAGDQLASWVKPGRPQLASR</sequence>
<evidence type="ECO:0000256" key="2">
    <source>
        <dbReference type="SAM" id="SignalP"/>
    </source>
</evidence>
<keyword evidence="5" id="KW-1185">Reference proteome</keyword>
<feature type="signal peptide" evidence="2">
    <location>
        <begin position="1"/>
        <end position="18"/>
    </location>
</feature>
<dbReference type="SUPFAM" id="SSF110997">
    <property type="entry name" value="Sporulation related repeat"/>
    <property type="match status" value="1"/>
</dbReference>
<gene>
    <name evidence="4" type="ORF">Q5H94_02725</name>
</gene>
<dbReference type="InterPro" id="IPR011990">
    <property type="entry name" value="TPR-like_helical_dom_sf"/>
</dbReference>
<comment type="caution">
    <text evidence="4">The sequence shown here is derived from an EMBL/GenBank/DDBJ whole genome shotgun (WGS) entry which is preliminary data.</text>
</comment>
<dbReference type="Proteomes" id="UP001176468">
    <property type="component" value="Unassembled WGS sequence"/>
</dbReference>
<proteinExistence type="predicted"/>
<keyword evidence="1" id="KW-0802">TPR repeat</keyword>
<dbReference type="Pfam" id="PF05036">
    <property type="entry name" value="SPOR"/>
    <property type="match status" value="1"/>
</dbReference>
<name>A0ABT8ZUI8_9SPHN</name>
<dbReference type="EMBL" id="JAUQSZ010000001">
    <property type="protein sequence ID" value="MDO7841229.1"/>
    <property type="molecule type" value="Genomic_DNA"/>
</dbReference>
<evidence type="ECO:0000313" key="4">
    <source>
        <dbReference type="EMBL" id="MDO7841229.1"/>
    </source>
</evidence>
<organism evidence="4 5">
    <name type="scientific">Sphingomonas immobilis</name>
    <dbReference type="NCBI Taxonomy" id="3063997"/>
    <lineage>
        <taxon>Bacteria</taxon>
        <taxon>Pseudomonadati</taxon>
        <taxon>Pseudomonadota</taxon>
        <taxon>Alphaproteobacteria</taxon>
        <taxon>Sphingomonadales</taxon>
        <taxon>Sphingomonadaceae</taxon>
        <taxon>Sphingomonas</taxon>
    </lineage>
</organism>
<evidence type="ECO:0000259" key="3">
    <source>
        <dbReference type="Pfam" id="PF05036"/>
    </source>
</evidence>
<protein>
    <submittedName>
        <fullName evidence="4">SPOR domain-containing protein</fullName>
    </submittedName>
</protein>
<dbReference type="PROSITE" id="PS50005">
    <property type="entry name" value="TPR"/>
    <property type="match status" value="1"/>
</dbReference>
<dbReference type="SUPFAM" id="SSF48452">
    <property type="entry name" value="TPR-like"/>
    <property type="match status" value="1"/>
</dbReference>
<feature type="repeat" description="TPR" evidence="1">
    <location>
        <begin position="64"/>
        <end position="97"/>
    </location>
</feature>
<evidence type="ECO:0000313" key="5">
    <source>
        <dbReference type="Proteomes" id="UP001176468"/>
    </source>
</evidence>
<reference evidence="4" key="1">
    <citation type="submission" date="2023-07" db="EMBL/GenBank/DDBJ databases">
        <authorList>
            <person name="Kim M.K."/>
        </authorList>
    </citation>
    <scope>NUCLEOTIDE SEQUENCE</scope>
    <source>
        <strain evidence="4">CA1-15</strain>
    </source>
</reference>
<feature type="chain" id="PRO_5046863821" evidence="2">
    <location>
        <begin position="19"/>
        <end position="421"/>
    </location>
</feature>
<dbReference type="Gene3D" id="1.25.40.10">
    <property type="entry name" value="Tetratricopeptide repeat domain"/>
    <property type="match status" value="1"/>
</dbReference>